<sequence length="159" mass="18493">MILHVANSSDALWIPVFSLNDRVYQNPFYLAFSTFLIIFYILIAYIILRTCSIFLSIKVFHENMNILMAWFLLQWFEAILAKMVIIPYQIGLIVIGIDPQKSYCSWSSIEKEDVLVVKDTSDIMPLYISSCFLWHYMASILFSIVAITVERGCATYFME</sequence>
<dbReference type="GO" id="GO:0016020">
    <property type="term" value="C:membrane"/>
    <property type="evidence" value="ECO:0007669"/>
    <property type="project" value="UniProtKB-SubCell"/>
</dbReference>
<dbReference type="eggNOG" id="ENOG502R91Z">
    <property type="taxonomic scope" value="Eukaryota"/>
</dbReference>
<feature type="transmembrane region" description="Helical" evidence="6">
    <location>
        <begin position="126"/>
        <end position="149"/>
    </location>
</feature>
<dbReference type="PANTHER" id="PTHR47757">
    <property type="entry name" value="SERPENTINE RECEPTOR, CLASS E (EPSILON)-RELATED"/>
    <property type="match status" value="1"/>
</dbReference>
<dbReference type="WBParaSite" id="Csp11.Scaffold629.g14526.t1">
    <property type="protein sequence ID" value="Csp11.Scaffold629.g14526.t1"/>
    <property type="gene ID" value="Csp11.Scaffold629.g14526"/>
</dbReference>
<feature type="transmembrane region" description="Helical" evidence="6">
    <location>
        <begin position="69"/>
        <end position="97"/>
    </location>
</feature>
<feature type="transmembrane region" description="Helical" evidence="6">
    <location>
        <begin position="28"/>
        <end position="48"/>
    </location>
</feature>
<proteinExistence type="inferred from homology"/>
<protein>
    <submittedName>
        <fullName evidence="8">G protein-coupled receptor</fullName>
    </submittedName>
</protein>
<evidence type="ECO:0000313" key="8">
    <source>
        <dbReference type="WBParaSite" id="Csp11.Scaffold629.g14526.t1"/>
    </source>
</evidence>
<keyword evidence="7" id="KW-1185">Reference proteome</keyword>
<evidence type="ECO:0000256" key="3">
    <source>
        <dbReference type="ARBA" id="ARBA00022692"/>
    </source>
</evidence>
<keyword evidence="4 6" id="KW-1133">Transmembrane helix</keyword>
<comment type="subcellular location">
    <subcellularLocation>
        <location evidence="1">Membrane</location>
        <topology evidence="1">Multi-pass membrane protein</topology>
    </subcellularLocation>
</comment>
<evidence type="ECO:0000256" key="1">
    <source>
        <dbReference type="ARBA" id="ARBA00004141"/>
    </source>
</evidence>
<comment type="similarity">
    <text evidence="2">Belongs to the nematode receptor-like protein sre family.</text>
</comment>
<dbReference type="InterPro" id="IPR053365">
    <property type="entry name" value="Nematode_rcpt-like"/>
</dbReference>
<dbReference type="GO" id="GO:0007606">
    <property type="term" value="P:sensory perception of chemical stimulus"/>
    <property type="evidence" value="ECO:0007669"/>
    <property type="project" value="InterPro"/>
</dbReference>
<dbReference type="Proteomes" id="UP000095282">
    <property type="component" value="Unplaced"/>
</dbReference>
<evidence type="ECO:0000256" key="4">
    <source>
        <dbReference type="ARBA" id="ARBA00022989"/>
    </source>
</evidence>
<name>A0A1I7U3N7_9PELO</name>
<dbReference type="InterPro" id="IPR004151">
    <property type="entry name" value="7TM_GPCR_serpentine_rcpt_Sre"/>
</dbReference>
<reference evidence="8" key="1">
    <citation type="submission" date="2016-11" db="UniProtKB">
        <authorList>
            <consortium name="WormBaseParasite"/>
        </authorList>
    </citation>
    <scope>IDENTIFICATION</scope>
</reference>
<dbReference type="PANTHER" id="PTHR47757:SF1">
    <property type="entry name" value="SERPENTINE RECEPTOR, CLASS E (EPSILON)"/>
    <property type="match status" value="1"/>
</dbReference>
<accession>A0A1I7U3N7</accession>
<keyword evidence="3 6" id="KW-0812">Transmembrane</keyword>
<evidence type="ECO:0000256" key="5">
    <source>
        <dbReference type="ARBA" id="ARBA00023136"/>
    </source>
</evidence>
<keyword evidence="5 6" id="KW-0472">Membrane</keyword>
<dbReference type="AlphaFoldDB" id="A0A1I7U3N7"/>
<evidence type="ECO:0000256" key="6">
    <source>
        <dbReference type="SAM" id="Phobius"/>
    </source>
</evidence>
<evidence type="ECO:0000313" key="7">
    <source>
        <dbReference type="Proteomes" id="UP000095282"/>
    </source>
</evidence>
<organism evidence="7 8">
    <name type="scientific">Caenorhabditis tropicalis</name>
    <dbReference type="NCBI Taxonomy" id="1561998"/>
    <lineage>
        <taxon>Eukaryota</taxon>
        <taxon>Metazoa</taxon>
        <taxon>Ecdysozoa</taxon>
        <taxon>Nematoda</taxon>
        <taxon>Chromadorea</taxon>
        <taxon>Rhabditida</taxon>
        <taxon>Rhabditina</taxon>
        <taxon>Rhabditomorpha</taxon>
        <taxon>Rhabditoidea</taxon>
        <taxon>Rhabditidae</taxon>
        <taxon>Peloderinae</taxon>
        <taxon>Caenorhabditis</taxon>
    </lineage>
</organism>
<evidence type="ECO:0000256" key="2">
    <source>
        <dbReference type="ARBA" id="ARBA00006803"/>
    </source>
</evidence>
<dbReference type="Pfam" id="PF03125">
    <property type="entry name" value="Sre"/>
    <property type="match status" value="1"/>
</dbReference>